<comment type="similarity">
    <text evidence="8">Belongs to the zinc-containing alcohol dehydrogenase family.</text>
</comment>
<dbReference type="PROSITE" id="PS00059">
    <property type="entry name" value="ADH_ZINC"/>
    <property type="match status" value="3"/>
</dbReference>
<dbReference type="InterPro" id="IPR013154">
    <property type="entry name" value="ADH-like_N"/>
</dbReference>
<evidence type="ECO:0000256" key="2">
    <source>
        <dbReference type="ARBA" id="ARBA00022723"/>
    </source>
</evidence>
<dbReference type="InterPro" id="IPR013149">
    <property type="entry name" value="ADH-like_C"/>
</dbReference>
<evidence type="ECO:0000313" key="12">
    <source>
        <dbReference type="Proteomes" id="UP000269221"/>
    </source>
</evidence>
<feature type="signal peptide" evidence="9">
    <location>
        <begin position="1"/>
        <end position="31"/>
    </location>
</feature>
<evidence type="ECO:0000256" key="4">
    <source>
        <dbReference type="ARBA" id="ARBA00022990"/>
    </source>
</evidence>
<keyword evidence="9" id="KW-0732">Signal</keyword>
<comment type="cofactor">
    <cofactor evidence="1 8">
        <name>Zn(2+)</name>
        <dbReference type="ChEBI" id="CHEBI:29105"/>
    </cofactor>
</comment>
<dbReference type="InterPro" id="IPR036291">
    <property type="entry name" value="NAD(P)-bd_dom_sf"/>
</dbReference>
<dbReference type="GO" id="GO:0004745">
    <property type="term" value="F:all-trans-retinol dehydrogenase (NAD+) activity"/>
    <property type="evidence" value="ECO:0007669"/>
    <property type="project" value="TreeGrafter"/>
</dbReference>
<dbReference type="AlphaFoldDB" id="A0A3M0KKI4"/>
<evidence type="ECO:0000256" key="8">
    <source>
        <dbReference type="RuleBase" id="RU361277"/>
    </source>
</evidence>
<dbReference type="GO" id="GO:0042573">
    <property type="term" value="P:retinoic acid metabolic process"/>
    <property type="evidence" value="ECO:0007669"/>
    <property type="project" value="TreeGrafter"/>
</dbReference>
<name>A0A3M0KKI4_HIRRU</name>
<comment type="caution">
    <text evidence="11">The sequence shown here is derived from an EMBL/GenBank/DDBJ whole genome shotgun (WGS) entry which is preliminary data.</text>
</comment>
<keyword evidence="2 8" id="KW-0479">Metal-binding</keyword>
<dbReference type="Proteomes" id="UP000269221">
    <property type="component" value="Unassembled WGS sequence"/>
</dbReference>
<dbReference type="SMART" id="SM00829">
    <property type="entry name" value="PKS_ER"/>
    <property type="match status" value="1"/>
</dbReference>
<proteinExistence type="inferred from homology"/>
<dbReference type="FunFam" id="3.90.180.10:FF:000001">
    <property type="entry name" value="S-(hydroxymethyl)glutathione dehydrogenase"/>
    <property type="match status" value="3"/>
</dbReference>
<dbReference type="PANTHER" id="PTHR43880">
    <property type="entry name" value="ALCOHOL DEHYDROGENASE"/>
    <property type="match status" value="1"/>
</dbReference>
<dbReference type="EMBL" id="QRBI01000105">
    <property type="protein sequence ID" value="RMC13769.1"/>
    <property type="molecule type" value="Genomic_DNA"/>
</dbReference>
<dbReference type="PANTHER" id="PTHR43880:SF8">
    <property type="entry name" value="ALCOHOL DEHYDROGENASE 6 (CLASS V)"/>
    <property type="match status" value="1"/>
</dbReference>
<protein>
    <recommendedName>
        <fullName evidence="7">Alcohol dehydrogenase I</fullName>
    </recommendedName>
</protein>
<keyword evidence="6" id="KW-0520">NAD</keyword>
<reference evidence="11 12" key="1">
    <citation type="submission" date="2018-07" db="EMBL/GenBank/DDBJ databases">
        <title>A high quality draft genome assembly of the barn swallow (H. rustica rustica).</title>
        <authorList>
            <person name="Formenti G."/>
            <person name="Chiara M."/>
            <person name="Poveda L."/>
            <person name="Francoijs K.-J."/>
            <person name="Bonisoli-Alquati A."/>
            <person name="Canova L."/>
            <person name="Gianfranceschi L."/>
            <person name="Horner D.S."/>
            <person name="Saino N."/>
        </authorList>
    </citation>
    <scope>NUCLEOTIDE SEQUENCE [LARGE SCALE GENOMIC DNA]</scope>
    <source>
        <strain evidence="11">Chelidonia</strain>
        <tissue evidence="11">Blood</tissue>
    </source>
</reference>
<evidence type="ECO:0000256" key="1">
    <source>
        <dbReference type="ARBA" id="ARBA00001947"/>
    </source>
</evidence>
<dbReference type="PROSITE" id="PS51257">
    <property type="entry name" value="PROKAR_LIPOPROTEIN"/>
    <property type="match status" value="1"/>
</dbReference>
<evidence type="ECO:0000259" key="10">
    <source>
        <dbReference type="SMART" id="SM00829"/>
    </source>
</evidence>
<keyword evidence="12" id="KW-1185">Reference proteome</keyword>
<dbReference type="FunFam" id="3.40.50.720:FF:000003">
    <property type="entry name" value="S-(hydroxymethyl)glutathione dehydrogenase"/>
    <property type="match status" value="3"/>
</dbReference>
<evidence type="ECO:0000313" key="11">
    <source>
        <dbReference type="EMBL" id="RMC13769.1"/>
    </source>
</evidence>
<evidence type="ECO:0000256" key="9">
    <source>
        <dbReference type="SAM" id="SignalP"/>
    </source>
</evidence>
<dbReference type="InterPro" id="IPR020843">
    <property type="entry name" value="ER"/>
</dbReference>
<dbReference type="CDD" id="cd08299">
    <property type="entry name" value="alcohol_DH_class_I_II_IV"/>
    <property type="match status" value="1"/>
</dbReference>
<feature type="chain" id="PRO_5018079627" description="Alcohol dehydrogenase I" evidence="9">
    <location>
        <begin position="32"/>
        <end position="1066"/>
    </location>
</feature>
<dbReference type="SUPFAM" id="SSF50129">
    <property type="entry name" value="GroES-like"/>
    <property type="match status" value="5"/>
</dbReference>
<keyword evidence="3 8" id="KW-0862">Zinc</keyword>
<dbReference type="InterPro" id="IPR002328">
    <property type="entry name" value="ADH_Zn_CS"/>
</dbReference>
<evidence type="ECO:0000256" key="5">
    <source>
        <dbReference type="ARBA" id="ARBA00023002"/>
    </source>
</evidence>
<dbReference type="Gene3D" id="3.90.180.10">
    <property type="entry name" value="Medium-chain alcohol dehydrogenases, catalytic domain"/>
    <property type="match status" value="4"/>
</dbReference>
<dbReference type="OrthoDB" id="417550at2759"/>
<accession>A0A3M0KKI4</accession>
<keyword evidence="4" id="KW-0007">Acetylation</keyword>
<evidence type="ECO:0000256" key="3">
    <source>
        <dbReference type="ARBA" id="ARBA00022833"/>
    </source>
</evidence>
<evidence type="ECO:0000256" key="6">
    <source>
        <dbReference type="ARBA" id="ARBA00023027"/>
    </source>
</evidence>
<sequence length="1066" mass="114042">MEFKFLCPKDKSCLTLGVPLFLMQMAALASCQSNYGVSVIVGVAPAAQKITFDPMLLFTGRSWKGSVFGGWKSKDAVPKLVADYMKKTFVLDPLITHTLPWTKINEGFDLLRTGKRCRAAVAWAPGKPLSLEEVEVAPPKAGEVRIKIVATSICLSDDHVLKGSLPNVEFPVIPGHEGAGIVESIGEGVTSVKPGDKVIPLCIPQCGECSFCRNPESNFCQKSHFSETQNLMPDKTSRFSCKGKQIHHFLWVSTFAEYTVVPQYAVAKIDAAAPLDKVCLFGCGFSTGYGAAINTAKVKPGSTCAVFGLGGVGLSVVMGCKAAGASRIIAVDINKDKFAKAQQLGATDCINPRDFKKPIQEVLTEMTGQGVDYSFEVIGHADTMVIRCRAAVAWAPGKPLSLEEVEVAPPKAGEVRIKLVATGICRTDEHLLQGSFPKAEFPVIPGHEGAGIVESVGEGVTSMKPGDKVIPLCHPQCGECSFCRNPESNFCQKSHFFETQNLMPDKTSRFSCKGKQIHHFLWVSTFAEYTVVPEYAVAKIDAAAPLDKVCLFGCGFSTGYGAAINTAKVKPGSTCAVFGLGGVGLSVVMGCKAAGASRIIAVDINKDKFAKAQQLGATDCINPRDFKKPIQEVLTEMTGQGVDYSFEVIGHADTMVIRCRAAVAWAPGKPLSLEEVEVAPPKAGEVRIKLVATGICHTDEHLRQGSFPKAEFPVIPGHEGAGIVESVGEGVTSMKPGDKVIPLCHPQCGECSFCRNPESNFCQKSHFFETQNLMPDKTSRFSCKGKQIHHFLWVSTFAEYTVVPQYAVAKIDAAAPLDKVCLFGCGFSTGYGAAINTAKVKPGSTCAVFGLGGVGLSVVMGCKAAGASRIIAVDINKDKFAKAQQLGATDCINPRDFKKPIQEVLTEMTGQGVDYSFEVIGHADTMIAALASCNMSTGVCVMVGVLDSGSEISIDPTLLLTGRTWKGTMLGGWKSRECIPNLVSSYLEKKFNSDLLITHTLPFAKVNEGFELLHAGKSNSSFASKAAGWNAKKPSQNFHPTADAFTYPDSRLPSPSLKQSLHTATQ</sequence>
<dbReference type="GO" id="GO:0042572">
    <property type="term" value="P:retinol metabolic process"/>
    <property type="evidence" value="ECO:0007669"/>
    <property type="project" value="TreeGrafter"/>
</dbReference>
<dbReference type="STRING" id="333673.A0A3M0KKI4"/>
<dbReference type="GO" id="GO:0005829">
    <property type="term" value="C:cytosol"/>
    <property type="evidence" value="ECO:0007669"/>
    <property type="project" value="TreeGrafter"/>
</dbReference>
<dbReference type="Gene3D" id="3.40.50.720">
    <property type="entry name" value="NAD(P)-binding Rossmann-like Domain"/>
    <property type="match status" value="3"/>
</dbReference>
<evidence type="ECO:0000256" key="7">
    <source>
        <dbReference type="ARBA" id="ARBA00082950"/>
    </source>
</evidence>
<dbReference type="SUPFAM" id="SSF51735">
    <property type="entry name" value="NAD(P)-binding Rossmann-fold domains"/>
    <property type="match status" value="3"/>
</dbReference>
<dbReference type="GO" id="GO:0008270">
    <property type="term" value="F:zinc ion binding"/>
    <property type="evidence" value="ECO:0007669"/>
    <property type="project" value="InterPro"/>
</dbReference>
<dbReference type="Pfam" id="PF08240">
    <property type="entry name" value="ADH_N"/>
    <property type="match status" value="3"/>
</dbReference>
<dbReference type="Pfam" id="PF00107">
    <property type="entry name" value="ADH_zinc_N"/>
    <property type="match status" value="3"/>
</dbReference>
<gene>
    <name evidence="11" type="ORF">DUI87_08851</name>
</gene>
<keyword evidence="5" id="KW-0560">Oxidoreductase</keyword>
<dbReference type="InterPro" id="IPR011032">
    <property type="entry name" value="GroES-like_sf"/>
</dbReference>
<organism evidence="11 12">
    <name type="scientific">Hirundo rustica rustica</name>
    <dbReference type="NCBI Taxonomy" id="333673"/>
    <lineage>
        <taxon>Eukaryota</taxon>
        <taxon>Metazoa</taxon>
        <taxon>Chordata</taxon>
        <taxon>Craniata</taxon>
        <taxon>Vertebrata</taxon>
        <taxon>Euteleostomi</taxon>
        <taxon>Archelosauria</taxon>
        <taxon>Archosauria</taxon>
        <taxon>Dinosauria</taxon>
        <taxon>Saurischia</taxon>
        <taxon>Theropoda</taxon>
        <taxon>Coelurosauria</taxon>
        <taxon>Aves</taxon>
        <taxon>Neognathae</taxon>
        <taxon>Neoaves</taxon>
        <taxon>Telluraves</taxon>
        <taxon>Australaves</taxon>
        <taxon>Passeriformes</taxon>
        <taxon>Sylvioidea</taxon>
        <taxon>Hirundinidae</taxon>
        <taxon>Hirundo</taxon>
    </lineage>
</organism>
<feature type="domain" description="Enoyl reductase (ER)" evidence="10">
    <location>
        <begin position="668"/>
        <end position="1018"/>
    </location>
</feature>